<dbReference type="Proteomes" id="UP000053105">
    <property type="component" value="Unassembled WGS sequence"/>
</dbReference>
<keyword evidence="4" id="KW-1185">Reference proteome</keyword>
<feature type="region of interest" description="Disordered" evidence="1">
    <location>
        <begin position="226"/>
        <end position="246"/>
    </location>
</feature>
<proteinExistence type="predicted"/>
<evidence type="ECO:0000256" key="2">
    <source>
        <dbReference type="SAM" id="Phobius"/>
    </source>
</evidence>
<keyword evidence="2" id="KW-0472">Membrane</keyword>
<reference evidence="3 4" key="1">
    <citation type="submission" date="2015-07" db="EMBL/GenBank/DDBJ databases">
        <title>The genome of Melipona quadrifasciata.</title>
        <authorList>
            <person name="Pan H."/>
            <person name="Kapheim K."/>
        </authorList>
    </citation>
    <scope>NUCLEOTIDE SEQUENCE [LARGE SCALE GENOMIC DNA]</scope>
    <source>
        <strain evidence="3">0111107301</strain>
        <tissue evidence="3">Whole body</tissue>
    </source>
</reference>
<feature type="region of interest" description="Disordered" evidence="1">
    <location>
        <begin position="479"/>
        <end position="505"/>
    </location>
</feature>
<dbReference type="EMBL" id="KQ435834">
    <property type="protein sequence ID" value="KOX71523.1"/>
    <property type="molecule type" value="Genomic_DNA"/>
</dbReference>
<feature type="transmembrane region" description="Helical" evidence="2">
    <location>
        <begin position="122"/>
        <end position="148"/>
    </location>
</feature>
<sequence length="505" mass="57459">MEISARGQTSCRRFQYDSNNVWQRFGHFQPTNDTYGRMKSPLQLQIESGLVLGNVLAARWINIFTGWTQSIRQSATDDRSNGGLMRPTYLGSRRHIKIPCCGSSLFPSPITLISVVKSSFQALQALIIFLAFHDIRIIKTFVALYIYIINHNKNSFGISERVNETRVWQLPSHILTPATFNFMETMGLPATKNTERRPGMRETSRRDSAKKRIINVKIETIQTGLGNRKSKTGRSDPIAPSSRRLKCSGGKKRPLTFLLVILVGVIGAVMKMMGGRMVASYRRHQGVVPQCRMRMMRMMMTEEPDSGGGCLVLSLHRLLYLALNLSEDRMMRWPSCQVKRKHRCRPLEQSGRSQKGTTGTSGAATRRQWEGQTTSWFQDHDHYGTSQRHSTICLESEVNGSPLSTEAKLVWVATQRLWIGRIDGGFTGATLFLANEDGWITERTPPRGRLYRATSYSERNPDAGQRFRCDDNSPNWHKCEEKEKKKKDRANNKNFGLKSFNEPCE</sequence>
<evidence type="ECO:0000313" key="3">
    <source>
        <dbReference type="EMBL" id="KOX71523.1"/>
    </source>
</evidence>
<feature type="compositionally biased region" description="Low complexity" evidence="1">
    <location>
        <begin position="356"/>
        <end position="365"/>
    </location>
</feature>
<feature type="region of interest" description="Disordered" evidence="1">
    <location>
        <begin position="344"/>
        <end position="369"/>
    </location>
</feature>
<feature type="transmembrane region" description="Helical" evidence="2">
    <location>
        <begin position="254"/>
        <end position="273"/>
    </location>
</feature>
<evidence type="ECO:0000313" key="4">
    <source>
        <dbReference type="Proteomes" id="UP000053105"/>
    </source>
</evidence>
<keyword evidence="2" id="KW-0812">Transmembrane</keyword>
<keyword evidence="2" id="KW-1133">Transmembrane helix</keyword>
<evidence type="ECO:0000256" key="1">
    <source>
        <dbReference type="SAM" id="MobiDB-lite"/>
    </source>
</evidence>
<gene>
    <name evidence="3" type="ORF">WN51_02392</name>
</gene>
<accession>A0A0M8ZXD2</accession>
<dbReference type="AlphaFoldDB" id="A0A0M8ZXD2"/>
<organism evidence="3 4">
    <name type="scientific">Melipona quadrifasciata</name>
    <dbReference type="NCBI Taxonomy" id="166423"/>
    <lineage>
        <taxon>Eukaryota</taxon>
        <taxon>Metazoa</taxon>
        <taxon>Ecdysozoa</taxon>
        <taxon>Arthropoda</taxon>
        <taxon>Hexapoda</taxon>
        <taxon>Insecta</taxon>
        <taxon>Pterygota</taxon>
        <taxon>Neoptera</taxon>
        <taxon>Endopterygota</taxon>
        <taxon>Hymenoptera</taxon>
        <taxon>Apocrita</taxon>
        <taxon>Aculeata</taxon>
        <taxon>Apoidea</taxon>
        <taxon>Anthophila</taxon>
        <taxon>Apidae</taxon>
        <taxon>Melipona</taxon>
    </lineage>
</organism>
<name>A0A0M8ZXD2_9HYME</name>
<protein>
    <submittedName>
        <fullName evidence="3">Uncharacterized protein</fullName>
    </submittedName>
</protein>